<comment type="caution">
    <text evidence="2">The sequence shown here is derived from an EMBL/GenBank/DDBJ whole genome shotgun (WGS) entry which is preliminary data.</text>
</comment>
<protein>
    <submittedName>
        <fullName evidence="2">Uncharacterized protein</fullName>
    </submittedName>
</protein>
<dbReference type="Proteomes" id="UP000215771">
    <property type="component" value="Unassembled WGS sequence"/>
</dbReference>
<keyword evidence="1" id="KW-1133">Transmembrane helix</keyword>
<sequence length="63" mass="7675">MFWTVFNAITLAFWLYVLLPYFLVELTYWVKERRQSRKARECIAELLASGETERDRYRQAPDL</sequence>
<gene>
    <name evidence="2" type="ORF">CIG21_10305</name>
</gene>
<feature type="transmembrane region" description="Helical" evidence="1">
    <location>
        <begin position="6"/>
        <end position="30"/>
    </location>
</feature>
<name>A0A269PAX0_9CORY</name>
<reference evidence="2 3" key="1">
    <citation type="submission" date="2017-08" db="EMBL/GenBank/DDBJ databases">
        <authorList>
            <person name="de Groot N.N."/>
        </authorList>
    </citation>
    <scope>NUCLEOTIDE SEQUENCE [LARGE SCALE GENOMIC DNA]</scope>
    <source>
        <strain evidence="2 3">NBT06-6</strain>
    </source>
</reference>
<dbReference type="RefSeq" id="WP_095278756.1">
    <property type="nucleotide sequence ID" value="NZ_CP047655.1"/>
</dbReference>
<evidence type="ECO:0000313" key="3">
    <source>
        <dbReference type="Proteomes" id="UP000215771"/>
    </source>
</evidence>
<accession>A0A269PAX0</accession>
<organism evidence="2 3">
    <name type="scientific">Corynebacterium hadale</name>
    <dbReference type="NCBI Taxonomy" id="2026255"/>
    <lineage>
        <taxon>Bacteria</taxon>
        <taxon>Bacillati</taxon>
        <taxon>Actinomycetota</taxon>
        <taxon>Actinomycetes</taxon>
        <taxon>Mycobacteriales</taxon>
        <taxon>Corynebacteriaceae</taxon>
        <taxon>Corynebacterium</taxon>
    </lineage>
</organism>
<proteinExistence type="predicted"/>
<keyword evidence="1" id="KW-0812">Transmembrane</keyword>
<dbReference type="AlphaFoldDB" id="A0A269PAX0"/>
<evidence type="ECO:0000313" key="2">
    <source>
        <dbReference type="EMBL" id="PAJ68683.1"/>
    </source>
</evidence>
<dbReference type="EMBL" id="NQMQ01000023">
    <property type="protein sequence ID" value="PAJ68683.1"/>
    <property type="molecule type" value="Genomic_DNA"/>
</dbReference>
<evidence type="ECO:0000256" key="1">
    <source>
        <dbReference type="SAM" id="Phobius"/>
    </source>
</evidence>
<keyword evidence="1" id="KW-0472">Membrane</keyword>